<comment type="caution">
    <text evidence="2">The sequence shown here is derived from an EMBL/GenBank/DDBJ whole genome shotgun (WGS) entry which is preliminary data.</text>
</comment>
<dbReference type="EMBL" id="LCJB01000018">
    <property type="protein sequence ID" value="KKT71373.1"/>
    <property type="molecule type" value="Genomic_DNA"/>
</dbReference>
<gene>
    <name evidence="2" type="ORF">UW63_C0018G0008</name>
</gene>
<organism evidence="2 3">
    <name type="scientific">Candidatus Uhrbacteria bacterium GW2011_GWF2_44_350</name>
    <dbReference type="NCBI Taxonomy" id="1619000"/>
    <lineage>
        <taxon>Bacteria</taxon>
        <taxon>Candidatus Uhriibacteriota</taxon>
    </lineage>
</organism>
<accession>A0A0G1JIZ9</accession>
<name>A0A0G1JIZ9_9BACT</name>
<evidence type="ECO:0000313" key="3">
    <source>
        <dbReference type="Proteomes" id="UP000034154"/>
    </source>
</evidence>
<evidence type="ECO:0000313" key="2">
    <source>
        <dbReference type="EMBL" id="KKT71373.1"/>
    </source>
</evidence>
<feature type="region of interest" description="Disordered" evidence="1">
    <location>
        <begin position="356"/>
        <end position="375"/>
    </location>
</feature>
<sequence>MVIFCSQLFLHEVKTIVDRRHGRSPCLLEIGGCPLRKDRRAGHGQRSFDVLATTDEPVVVAEAGSRNAGHGLEVGPTLAGPALGQGLAAAEGPGRCRHLPDHVGLAGRVARIGFEVKQSLLELDTHDVRPVWHDLRRDDDAFLDPSAGADELAAVELGQTALRKLAEEALGHLDSLEVGAVVVRLLVEQRLGRQFEQCQPEGLDLDRGRADHGPEPRVVDAAGVQGIDALDELDVDELGELLGVDREAELLDEATAVVDAELSPQEPEARVADTVLAGRGGALALVVVEVQTLGVELAIDVEDDGGGGFLGLGEFLLVAGPHEADPREERAQQGAGHHIIGVEISGVGDGTVDVEGGGLGRHKAPPGAVGGVRNR</sequence>
<proteinExistence type="predicted"/>
<evidence type="ECO:0000256" key="1">
    <source>
        <dbReference type="SAM" id="MobiDB-lite"/>
    </source>
</evidence>
<reference evidence="2 3" key="1">
    <citation type="journal article" date="2015" name="Nature">
        <title>rRNA introns, odd ribosomes, and small enigmatic genomes across a large radiation of phyla.</title>
        <authorList>
            <person name="Brown C.T."/>
            <person name="Hug L.A."/>
            <person name="Thomas B.C."/>
            <person name="Sharon I."/>
            <person name="Castelle C.J."/>
            <person name="Singh A."/>
            <person name="Wilkins M.J."/>
            <person name="Williams K.H."/>
            <person name="Banfield J.F."/>
        </authorList>
    </citation>
    <scope>NUCLEOTIDE SEQUENCE [LARGE SCALE GENOMIC DNA]</scope>
</reference>
<protein>
    <submittedName>
        <fullName evidence="2">Uncharacterized protein</fullName>
    </submittedName>
</protein>
<dbReference type="AlphaFoldDB" id="A0A0G1JIZ9"/>
<dbReference type="Proteomes" id="UP000034154">
    <property type="component" value="Unassembled WGS sequence"/>
</dbReference>